<dbReference type="STRING" id="694327.DFW101_2196"/>
<name>G7Q9F9_9BACT</name>
<keyword evidence="2" id="KW-1185">Reference proteome</keyword>
<proteinExistence type="predicted"/>
<organism evidence="1 2">
    <name type="scientific">Solidesulfovibrio carbinoliphilus subsp. oakridgensis</name>
    <dbReference type="NCBI Taxonomy" id="694327"/>
    <lineage>
        <taxon>Bacteria</taxon>
        <taxon>Pseudomonadati</taxon>
        <taxon>Thermodesulfobacteriota</taxon>
        <taxon>Desulfovibrionia</taxon>
        <taxon>Desulfovibrionales</taxon>
        <taxon>Desulfovibrionaceae</taxon>
        <taxon>Solidesulfovibrio</taxon>
    </lineage>
</organism>
<gene>
    <name evidence="1" type="ORF">DFW101_2196</name>
</gene>
<dbReference type="Proteomes" id="UP000004662">
    <property type="component" value="Chromosome"/>
</dbReference>
<protein>
    <submittedName>
        <fullName evidence="1">Uncharacterized protein</fullName>
    </submittedName>
</protein>
<accession>G7Q9F9</accession>
<reference evidence="2" key="1">
    <citation type="journal article" date="2015" name="Genome Announc.">
        <title>High-Quality Draft Genome Sequence of Desulfovibrio carbinoliphilus FW-101-2B, an Organic Acid-Oxidizing Sulfate-Reducing Bacterium Isolated from Uranium(VI)-Contaminated Groundwater.</title>
        <authorList>
            <person name="Ramsay B.D."/>
            <person name="Hwang C."/>
            <person name="Woo H.L."/>
            <person name="Carroll S.L."/>
            <person name="Lucas S."/>
            <person name="Han J."/>
            <person name="Lapidus A.L."/>
            <person name="Cheng J.F."/>
            <person name="Goodwin L.A."/>
            <person name="Pitluck S."/>
            <person name="Peters L."/>
            <person name="Chertkov O."/>
            <person name="Held B."/>
            <person name="Detter J.C."/>
            <person name="Han C.S."/>
            <person name="Tapia R."/>
            <person name="Land M.L."/>
            <person name="Hauser L.J."/>
            <person name="Kyrpides N.C."/>
            <person name="Ivanova N.N."/>
            <person name="Mikhailova N."/>
            <person name="Pagani I."/>
            <person name="Woyke T."/>
            <person name="Arkin A.P."/>
            <person name="Dehal P."/>
            <person name="Chivian D."/>
            <person name="Criddle C.S."/>
            <person name="Wu W."/>
            <person name="Chakraborty R."/>
            <person name="Hazen T.C."/>
            <person name="Fields M.W."/>
        </authorList>
    </citation>
    <scope>NUCLEOTIDE SEQUENCE [LARGE SCALE GENOMIC DNA]</scope>
    <source>
        <strain evidence="2">FW-101-2B</strain>
    </source>
</reference>
<sequence>MDTILREIATPAGTLPWRPEHGAALVEGGGPELTYGAYFEALEAFLAGDGYAALGRALAAAGHGDGVAGVGEIVVRAEKHGALYHPASVTVRLGHGVAKFCVNVAATPVAVACLEEEAGLLRGLRSRFTPEFLPCPYAVGQARGLAFLLEEWFGGFHEFHQDGAGRVRLWDFDAGERVLTAGETAALYGEAARILTRYFDAPTGASIGPWHHAAGDFVGSLAGGEVAARLVTVRGYGASRNFTEAGPMAERLAGLAFFTNMTMRLRLDRVDGVGELVLAGPEVAGAAVAGFARGLGERPDLDDGGLGLLDFLDSFSAEELAGAGSQLMDAAAPGERELCARAWPEHAALLVEGLAGI</sequence>
<evidence type="ECO:0000313" key="2">
    <source>
        <dbReference type="Proteomes" id="UP000004662"/>
    </source>
</evidence>
<dbReference type="EMBL" id="CM001368">
    <property type="protein sequence ID" value="EHJ48202.1"/>
    <property type="molecule type" value="Genomic_DNA"/>
</dbReference>
<dbReference type="RefSeq" id="WP_009181582.1">
    <property type="nucleotide sequence ID" value="NZ_CM001368.1"/>
</dbReference>
<evidence type="ECO:0000313" key="1">
    <source>
        <dbReference type="EMBL" id="EHJ48202.1"/>
    </source>
</evidence>
<dbReference type="OrthoDB" id="5494762at2"/>
<dbReference type="HOGENOM" id="CLU_775510_0_0_7"/>
<dbReference type="eggNOG" id="COG0457">
    <property type="taxonomic scope" value="Bacteria"/>
</dbReference>
<dbReference type="AlphaFoldDB" id="G7Q9F9"/>